<accession>A0A0A1U571</accession>
<keyword evidence="1" id="KW-0175">Coiled coil</keyword>
<sequence length="429" mass="48820">MSYRCYEICIRRVQFDCPISQKCTMKWRKGLFPWNRGKEFVTGAVTEGKTLLTDGVVMKVLCKHSNKFHIKFANEKSKGTVLLKKEGDGWKWFCGGRVVKVEGDVTDHNWNQLSRFDDSLKMSKDSVNNESGSDVQKEEKEVNPRKGAVAAKTDKKCQPKKVATTSCPPTPGRKGDKNDIENILFAEVLARDVIRVNDEKDEQELAEAELKKKRVEEDLKKRRVEKVIEIISDSCRDGRVLMVREAFEKMSCNGNEVLFLGCLLGVRKNLVKDDKMGLNDIITVGKVVGEIGGVISAVENLIMRQSKKAAQCVVLRLDKIIKECTIEFKTKGLINEDVTQKFEEELFQAKQDMCSTGNVKYYKEFMKIVNKRFVKNLSTYQTNDFIVTKFAIDEIEEWCLSNLIFFSTESVSEAIHSLLKNRDASSATE</sequence>
<dbReference type="AlphaFoldDB" id="A0A0A1U571"/>
<feature type="compositionally biased region" description="Basic and acidic residues" evidence="2">
    <location>
        <begin position="135"/>
        <end position="144"/>
    </location>
</feature>
<dbReference type="OrthoDB" id="26950at2759"/>
<feature type="compositionally biased region" description="Polar residues" evidence="2">
    <location>
        <begin position="125"/>
        <end position="134"/>
    </location>
</feature>
<reference evidence="3 4" key="1">
    <citation type="submission" date="2012-10" db="EMBL/GenBank/DDBJ databases">
        <authorList>
            <person name="Zafar N."/>
            <person name="Inman J."/>
            <person name="Hall N."/>
            <person name="Lorenzi H."/>
            <person name="Caler E."/>
        </authorList>
    </citation>
    <scope>NUCLEOTIDE SEQUENCE [LARGE SCALE GENOMIC DNA]</scope>
    <source>
        <strain evidence="3 4">IP1</strain>
    </source>
</reference>
<evidence type="ECO:0000313" key="4">
    <source>
        <dbReference type="Proteomes" id="UP000014680"/>
    </source>
</evidence>
<keyword evidence="4" id="KW-1185">Reference proteome</keyword>
<proteinExistence type="predicted"/>
<evidence type="ECO:0000256" key="2">
    <source>
        <dbReference type="SAM" id="MobiDB-lite"/>
    </source>
</evidence>
<gene>
    <name evidence="3" type="ORF">EIN_390800</name>
</gene>
<evidence type="ECO:0000313" key="3">
    <source>
        <dbReference type="EMBL" id="ELP89455.1"/>
    </source>
</evidence>
<evidence type="ECO:0000256" key="1">
    <source>
        <dbReference type="SAM" id="Coils"/>
    </source>
</evidence>
<feature type="region of interest" description="Disordered" evidence="2">
    <location>
        <begin position="121"/>
        <end position="176"/>
    </location>
</feature>
<protein>
    <submittedName>
        <fullName evidence="3">Uncharacterized protein</fullName>
    </submittedName>
</protein>
<dbReference type="EMBL" id="KB206629">
    <property type="protein sequence ID" value="ELP89455.1"/>
    <property type="molecule type" value="Genomic_DNA"/>
</dbReference>
<dbReference type="OMA" id="LCKNECC"/>
<dbReference type="KEGG" id="eiv:EIN_390800"/>
<dbReference type="RefSeq" id="XP_004256226.1">
    <property type="nucleotide sequence ID" value="XM_004256178.1"/>
</dbReference>
<dbReference type="GeneID" id="14888471"/>
<dbReference type="Proteomes" id="UP000014680">
    <property type="component" value="Unassembled WGS sequence"/>
</dbReference>
<organism evidence="3 4">
    <name type="scientific">Entamoeba invadens IP1</name>
    <dbReference type="NCBI Taxonomy" id="370355"/>
    <lineage>
        <taxon>Eukaryota</taxon>
        <taxon>Amoebozoa</taxon>
        <taxon>Evosea</taxon>
        <taxon>Archamoebae</taxon>
        <taxon>Mastigamoebida</taxon>
        <taxon>Entamoebidae</taxon>
        <taxon>Entamoeba</taxon>
    </lineage>
</organism>
<feature type="coiled-coil region" evidence="1">
    <location>
        <begin position="193"/>
        <end position="225"/>
    </location>
</feature>
<name>A0A0A1U571_ENTIV</name>
<dbReference type="VEuPathDB" id="AmoebaDB:EIN_390800"/>